<feature type="transmembrane region" description="Helical" evidence="14">
    <location>
        <begin position="207"/>
        <end position="225"/>
    </location>
</feature>
<keyword evidence="12" id="KW-0539">Nucleus</keyword>
<dbReference type="GO" id="GO:0106166">
    <property type="term" value="F:spindle pole body-nuclear membrane anchor activity"/>
    <property type="evidence" value="ECO:0007669"/>
    <property type="project" value="TreeGrafter"/>
</dbReference>
<feature type="transmembrane region" description="Helical" evidence="14">
    <location>
        <begin position="44"/>
        <end position="71"/>
    </location>
</feature>
<dbReference type="AlphaFoldDB" id="A0A3D8Q659"/>
<keyword evidence="6" id="KW-0509">mRNA transport</keyword>
<dbReference type="GO" id="GO:0015031">
    <property type="term" value="P:protein transport"/>
    <property type="evidence" value="ECO:0007669"/>
    <property type="project" value="UniProtKB-KW"/>
</dbReference>
<dbReference type="GO" id="GO:0006999">
    <property type="term" value="P:nuclear pore organization"/>
    <property type="evidence" value="ECO:0007669"/>
    <property type="project" value="TreeGrafter"/>
</dbReference>
<protein>
    <submittedName>
        <fullName evidence="15">Nuclear pore complex protein An-Ndc1</fullName>
    </submittedName>
</protein>
<sequence>MAAKPRPYRRILTSALHRRFVHASALSLLVCYATSVLIGDNSSLFWTLFPFGPCGIRTVLLFISPLAIFVLRVGQMHIGSRTTSSSINTFQYLFPLHVIQTFGWYIFSAWWFSELYKWSSPISAHLEWVKRGSPHERATLNERPIYIYTYHLLLAIVQSLAHLYNDYDRVPIAITEKPADGADQKTHPIQPISKRLQEGLQQVVKEGFVRSTVVAAICPMVYVFFLRRRAWSYTMSLAKLFWDFPRSAADPPSLILPVKPLLIARTMFSGALLVLCWQTTNLFFSIFLSQQPLKRGQPLTSETKDPNGSLLNGLKAKKETVRAFAFWELCFISQQFPDRRKAIFNDIDREGGSAWTQILQAATDVIQGISTRINEKKSSLTSKPSAAETKETKTEPTLRTLPRLTDPVQEGNIFAASPKSITTQGKLGDGFSSTFRSIGQSPDWTPKARARARDAFDRASSAVLSPERKQRLLSSAQDLKFLTGASTTRPEKIHPILASLLCSPIGLLIRQTFARRLSGTVFGTPTASLSSIIDAIECLTRLLIASLNEDSYGKVQADVPAIIRLFTETVTTLDAYAHVELDIHWTDSAFPSSSDPSAQAAARRVPEVELVIESLRASLKSLLAAFSPYYKDVGLVGKDLRLAKEAAGAVDE</sequence>
<evidence type="ECO:0000256" key="1">
    <source>
        <dbReference type="ARBA" id="ARBA00004232"/>
    </source>
</evidence>
<keyword evidence="11 14" id="KW-0472">Membrane</keyword>
<evidence type="ECO:0000256" key="5">
    <source>
        <dbReference type="ARBA" id="ARBA00022692"/>
    </source>
</evidence>
<proteinExistence type="inferred from homology"/>
<name>A0A3D8Q659_9EURO</name>
<organism evidence="15 16">
    <name type="scientific">Aspergillus mulundensis</name>
    <dbReference type="NCBI Taxonomy" id="1810919"/>
    <lineage>
        <taxon>Eukaryota</taxon>
        <taxon>Fungi</taxon>
        <taxon>Dikarya</taxon>
        <taxon>Ascomycota</taxon>
        <taxon>Pezizomycotina</taxon>
        <taxon>Eurotiomycetes</taxon>
        <taxon>Eurotiomycetidae</taxon>
        <taxon>Eurotiales</taxon>
        <taxon>Aspergillaceae</taxon>
        <taxon>Aspergillus</taxon>
        <taxon>Aspergillus subgen. Nidulantes</taxon>
    </lineage>
</organism>
<evidence type="ECO:0000256" key="9">
    <source>
        <dbReference type="ARBA" id="ARBA00023010"/>
    </source>
</evidence>
<comment type="caution">
    <text evidence="15">The sequence shown here is derived from an EMBL/GenBank/DDBJ whole genome shotgun (WGS) entry which is preliminary data.</text>
</comment>
<dbReference type="GeneID" id="38121896"/>
<evidence type="ECO:0000256" key="4">
    <source>
        <dbReference type="ARBA" id="ARBA00022448"/>
    </source>
</evidence>
<comment type="subcellular location">
    <subcellularLocation>
        <location evidence="1">Nucleus membrane</location>
        <topology evidence="1">Multi-pass membrane protein</topology>
    </subcellularLocation>
    <subcellularLocation>
        <location evidence="2">Nucleus</location>
        <location evidence="2">Nuclear pore complex</location>
    </subcellularLocation>
</comment>
<dbReference type="GO" id="GO:0070762">
    <property type="term" value="C:nuclear pore transmembrane ring"/>
    <property type="evidence" value="ECO:0007669"/>
    <property type="project" value="TreeGrafter"/>
</dbReference>
<dbReference type="EMBL" id="PVWQ01000030">
    <property type="protein sequence ID" value="RDW57128.1"/>
    <property type="molecule type" value="Genomic_DNA"/>
</dbReference>
<dbReference type="STRING" id="1810919.A0A3D8Q659"/>
<keyword evidence="5 14" id="KW-0812">Transmembrane</keyword>
<keyword evidence="8 14" id="KW-1133">Transmembrane helix</keyword>
<dbReference type="GO" id="GO:0051028">
    <property type="term" value="P:mRNA transport"/>
    <property type="evidence" value="ECO:0007669"/>
    <property type="project" value="UniProtKB-KW"/>
</dbReference>
<keyword evidence="4" id="KW-0813">Transport</keyword>
<dbReference type="RefSeq" id="XP_026597862.1">
    <property type="nucleotide sequence ID" value="XM_026753542.1"/>
</dbReference>
<feature type="transmembrane region" description="Helical" evidence="14">
    <location>
        <begin position="92"/>
        <end position="112"/>
    </location>
</feature>
<dbReference type="InterPro" id="IPR019049">
    <property type="entry name" value="Nucleoporin_prot_Ndc1/Nup"/>
</dbReference>
<evidence type="ECO:0000256" key="14">
    <source>
        <dbReference type="SAM" id="Phobius"/>
    </source>
</evidence>
<keyword evidence="7" id="KW-0653">Protein transport</keyword>
<gene>
    <name evidence="15" type="ORF">DSM5745_11526</name>
</gene>
<comment type="similarity">
    <text evidence="3">Belongs to the NDC1 family.</text>
</comment>
<feature type="transmembrane region" description="Helical" evidence="14">
    <location>
        <begin position="262"/>
        <end position="288"/>
    </location>
</feature>
<evidence type="ECO:0000256" key="8">
    <source>
        <dbReference type="ARBA" id="ARBA00022989"/>
    </source>
</evidence>
<evidence type="ECO:0000313" key="15">
    <source>
        <dbReference type="EMBL" id="RDW57128.1"/>
    </source>
</evidence>
<accession>A0A3D8Q659</accession>
<dbReference type="Proteomes" id="UP000256690">
    <property type="component" value="Unassembled WGS sequence"/>
</dbReference>
<dbReference type="GO" id="GO:0031965">
    <property type="term" value="C:nuclear membrane"/>
    <property type="evidence" value="ECO:0007669"/>
    <property type="project" value="UniProtKB-SubCell"/>
</dbReference>
<dbReference type="Pfam" id="PF09531">
    <property type="entry name" value="Ndc1_Nup"/>
    <property type="match status" value="1"/>
</dbReference>
<keyword evidence="10" id="KW-0906">Nuclear pore complex</keyword>
<dbReference type="OrthoDB" id="67850at2759"/>
<evidence type="ECO:0000256" key="13">
    <source>
        <dbReference type="SAM" id="MobiDB-lite"/>
    </source>
</evidence>
<feature type="transmembrane region" description="Helical" evidence="14">
    <location>
        <begin position="20"/>
        <end position="38"/>
    </location>
</feature>
<evidence type="ECO:0000313" key="16">
    <source>
        <dbReference type="Proteomes" id="UP000256690"/>
    </source>
</evidence>
<evidence type="ECO:0000256" key="3">
    <source>
        <dbReference type="ARBA" id="ARBA00005760"/>
    </source>
</evidence>
<dbReference type="PANTHER" id="PTHR13269:SF6">
    <property type="entry name" value="NUCLEOPORIN NDC1"/>
    <property type="match status" value="1"/>
</dbReference>
<dbReference type="GO" id="GO:0005816">
    <property type="term" value="C:spindle pole body"/>
    <property type="evidence" value="ECO:0007669"/>
    <property type="project" value="TreeGrafter"/>
</dbReference>
<evidence type="ECO:0000256" key="10">
    <source>
        <dbReference type="ARBA" id="ARBA00023132"/>
    </source>
</evidence>
<evidence type="ECO:0000256" key="2">
    <source>
        <dbReference type="ARBA" id="ARBA00004567"/>
    </source>
</evidence>
<feature type="region of interest" description="Disordered" evidence="13">
    <location>
        <begin position="376"/>
        <end position="396"/>
    </location>
</feature>
<keyword evidence="16" id="KW-1185">Reference proteome</keyword>
<evidence type="ECO:0000256" key="12">
    <source>
        <dbReference type="ARBA" id="ARBA00023242"/>
    </source>
</evidence>
<evidence type="ECO:0000256" key="7">
    <source>
        <dbReference type="ARBA" id="ARBA00022927"/>
    </source>
</evidence>
<evidence type="ECO:0000256" key="6">
    <source>
        <dbReference type="ARBA" id="ARBA00022816"/>
    </source>
</evidence>
<reference evidence="15 16" key="1">
    <citation type="journal article" date="2018" name="IMA Fungus">
        <title>IMA Genome-F 9: Draft genome sequence of Annulohypoxylon stygium, Aspergillus mulundensis, Berkeleyomyces basicola (syn. Thielaviopsis basicola), Ceratocystis smalleyi, two Cercospora beticola strains, Coleophoma cylindrospora, Fusarium fracticaudum, Phialophora cf. hyalina, and Morchella septimelata.</title>
        <authorList>
            <person name="Wingfield B.D."/>
            <person name="Bills G.F."/>
            <person name="Dong Y."/>
            <person name="Huang W."/>
            <person name="Nel W.J."/>
            <person name="Swalarsk-Parry B.S."/>
            <person name="Vaghefi N."/>
            <person name="Wilken P.M."/>
            <person name="An Z."/>
            <person name="de Beer Z.W."/>
            <person name="De Vos L."/>
            <person name="Chen L."/>
            <person name="Duong T.A."/>
            <person name="Gao Y."/>
            <person name="Hammerbacher A."/>
            <person name="Kikkert J.R."/>
            <person name="Li Y."/>
            <person name="Li H."/>
            <person name="Li K."/>
            <person name="Li Q."/>
            <person name="Liu X."/>
            <person name="Ma X."/>
            <person name="Naidoo K."/>
            <person name="Pethybridge S.J."/>
            <person name="Sun J."/>
            <person name="Steenkamp E.T."/>
            <person name="van der Nest M.A."/>
            <person name="van Wyk S."/>
            <person name="Wingfield M.J."/>
            <person name="Xiong C."/>
            <person name="Yue Q."/>
            <person name="Zhang X."/>
        </authorList>
    </citation>
    <scope>NUCLEOTIDE SEQUENCE [LARGE SCALE GENOMIC DNA]</scope>
    <source>
        <strain evidence="15 16">DSM 5745</strain>
    </source>
</reference>
<keyword evidence="9" id="KW-0811">Translocation</keyword>
<dbReference type="PANTHER" id="PTHR13269">
    <property type="entry name" value="NUCLEOPORIN NDC1"/>
    <property type="match status" value="1"/>
</dbReference>
<evidence type="ECO:0000256" key="11">
    <source>
        <dbReference type="ARBA" id="ARBA00023136"/>
    </source>
</evidence>
<dbReference type="GO" id="GO:0070631">
    <property type="term" value="P:spindle pole body localization"/>
    <property type="evidence" value="ECO:0007669"/>
    <property type="project" value="TreeGrafter"/>
</dbReference>